<keyword evidence="6 7" id="KW-0472">Membrane</keyword>
<keyword evidence="2" id="KW-0813">Transport</keyword>
<feature type="transmembrane region" description="Helical" evidence="7">
    <location>
        <begin position="364"/>
        <end position="387"/>
    </location>
</feature>
<keyword evidence="5 7" id="KW-1133">Transmembrane helix</keyword>
<dbReference type="PANTHER" id="PTHR23513">
    <property type="entry name" value="INTEGRAL MEMBRANE EFFLUX PROTEIN-RELATED"/>
    <property type="match status" value="1"/>
</dbReference>
<gene>
    <name evidence="8" type="ORF">KI810_02465</name>
</gene>
<evidence type="ECO:0000256" key="1">
    <source>
        <dbReference type="ARBA" id="ARBA00004651"/>
    </source>
</evidence>
<sequence>MPPFSLRQHRPLAFFIAARGAATLAYQMAGVAVGWQIYGLTHRALDLGLVGLVQFIPSLLLTLYVGHLADRHDRRRIVSFALLAEAAALAGLAATTLLHGGSRETILLFVLAIGIGRAFEYSTMLALVPSLAEPEILPQAIAASSGVKQAATIVGPVLGGFLYLAGPAAVYGTSFILFLFAAVTILCIRIRRIPPAREPISIKTVFAGIGFIRSRPVLLGAVSLDLFAVLLGGATALLPIYARDILLTGPEGLGLLRGAPAVGALAASLYLARNPLRQRVGRVMFAAVALFGAMTVVFALSRSILLSFAALAILGWADMISIVIRASLIQLETPDEMRGRVSAVNAIFVSSSNELGEFESGLTAAWFGAVPAALIGGIGTLVVVLIWMRLFPELLKRERLQGDG</sequence>
<evidence type="ECO:0000256" key="7">
    <source>
        <dbReference type="SAM" id="Phobius"/>
    </source>
</evidence>
<protein>
    <submittedName>
        <fullName evidence="8">MFS transporter</fullName>
    </submittedName>
</protein>
<organism evidence="8 9">
    <name type="scientific">Geomobilimonas luticola</name>
    <dbReference type="NCBI Taxonomy" id="1114878"/>
    <lineage>
        <taxon>Bacteria</taxon>
        <taxon>Pseudomonadati</taxon>
        <taxon>Thermodesulfobacteriota</taxon>
        <taxon>Desulfuromonadia</taxon>
        <taxon>Geobacterales</taxon>
        <taxon>Geobacteraceae</taxon>
        <taxon>Geomobilimonas</taxon>
    </lineage>
</organism>
<reference evidence="8 9" key="1">
    <citation type="submission" date="2021-05" db="EMBL/GenBank/DDBJ databases">
        <title>The draft genome of Geobacter luticola JCM 17780.</title>
        <authorList>
            <person name="Xu Z."/>
            <person name="Masuda Y."/>
            <person name="Itoh H."/>
            <person name="Senoo K."/>
        </authorList>
    </citation>
    <scope>NUCLEOTIDE SEQUENCE [LARGE SCALE GENOMIC DNA]</scope>
    <source>
        <strain evidence="8 9">JCM 17780</strain>
    </source>
</reference>
<evidence type="ECO:0000256" key="3">
    <source>
        <dbReference type="ARBA" id="ARBA00022475"/>
    </source>
</evidence>
<feature type="transmembrane region" description="Helical" evidence="7">
    <location>
        <begin position="77"/>
        <end position="100"/>
    </location>
</feature>
<comment type="caution">
    <text evidence="8">The sequence shown here is derived from an EMBL/GenBank/DDBJ whole genome shotgun (WGS) entry which is preliminary data.</text>
</comment>
<dbReference type="Proteomes" id="UP000756860">
    <property type="component" value="Unassembled WGS sequence"/>
</dbReference>
<evidence type="ECO:0000313" key="8">
    <source>
        <dbReference type="EMBL" id="MBT0651908.1"/>
    </source>
</evidence>
<comment type="subcellular location">
    <subcellularLocation>
        <location evidence="1">Cell membrane</location>
        <topology evidence="1">Multi-pass membrane protein</topology>
    </subcellularLocation>
</comment>
<dbReference type="RefSeq" id="WP_214173893.1">
    <property type="nucleotide sequence ID" value="NZ_JAHCVK010000001.1"/>
</dbReference>
<feature type="transmembrane region" description="Helical" evidence="7">
    <location>
        <begin position="217"/>
        <end position="242"/>
    </location>
</feature>
<dbReference type="PANTHER" id="PTHR23513:SF9">
    <property type="entry name" value="ENTEROBACTIN EXPORTER ENTS"/>
    <property type="match status" value="1"/>
</dbReference>
<feature type="transmembrane region" description="Helical" evidence="7">
    <location>
        <begin position="169"/>
        <end position="188"/>
    </location>
</feature>
<accession>A0ABS5S958</accession>
<keyword evidence="3" id="KW-1003">Cell membrane</keyword>
<feature type="transmembrane region" description="Helical" evidence="7">
    <location>
        <begin position="44"/>
        <end position="65"/>
    </location>
</feature>
<evidence type="ECO:0000313" key="9">
    <source>
        <dbReference type="Proteomes" id="UP000756860"/>
    </source>
</evidence>
<feature type="transmembrane region" description="Helical" evidence="7">
    <location>
        <begin position="12"/>
        <end position="38"/>
    </location>
</feature>
<dbReference type="EMBL" id="JAHCVK010000001">
    <property type="protein sequence ID" value="MBT0651908.1"/>
    <property type="molecule type" value="Genomic_DNA"/>
</dbReference>
<dbReference type="SUPFAM" id="SSF103473">
    <property type="entry name" value="MFS general substrate transporter"/>
    <property type="match status" value="1"/>
</dbReference>
<keyword evidence="9" id="KW-1185">Reference proteome</keyword>
<keyword evidence="4 7" id="KW-0812">Transmembrane</keyword>
<dbReference type="Gene3D" id="1.20.1250.20">
    <property type="entry name" value="MFS general substrate transporter like domains"/>
    <property type="match status" value="1"/>
</dbReference>
<dbReference type="CDD" id="cd06173">
    <property type="entry name" value="MFS_MefA_like"/>
    <property type="match status" value="1"/>
</dbReference>
<proteinExistence type="predicted"/>
<feature type="transmembrane region" description="Helical" evidence="7">
    <location>
        <begin position="254"/>
        <end position="272"/>
    </location>
</feature>
<dbReference type="InterPro" id="IPR010290">
    <property type="entry name" value="TM_effector"/>
</dbReference>
<name>A0ABS5S958_9BACT</name>
<evidence type="ECO:0000256" key="5">
    <source>
        <dbReference type="ARBA" id="ARBA00022989"/>
    </source>
</evidence>
<dbReference type="Pfam" id="PF05977">
    <property type="entry name" value="MFS_3"/>
    <property type="match status" value="1"/>
</dbReference>
<evidence type="ECO:0000256" key="6">
    <source>
        <dbReference type="ARBA" id="ARBA00023136"/>
    </source>
</evidence>
<evidence type="ECO:0000256" key="2">
    <source>
        <dbReference type="ARBA" id="ARBA00022448"/>
    </source>
</evidence>
<evidence type="ECO:0000256" key="4">
    <source>
        <dbReference type="ARBA" id="ARBA00022692"/>
    </source>
</evidence>
<dbReference type="InterPro" id="IPR036259">
    <property type="entry name" value="MFS_trans_sf"/>
</dbReference>
<feature type="transmembrane region" description="Helical" evidence="7">
    <location>
        <begin position="284"/>
        <end position="317"/>
    </location>
</feature>